<dbReference type="Gene3D" id="3.80.10.10">
    <property type="entry name" value="Ribonuclease Inhibitor"/>
    <property type="match status" value="1"/>
</dbReference>
<name>A0A6P6AB33_DURZI</name>
<gene>
    <name evidence="4" type="primary">LOC111308012</name>
</gene>
<evidence type="ECO:0000259" key="1">
    <source>
        <dbReference type="Pfam" id="PF00646"/>
    </source>
</evidence>
<accession>A0A6P6AB33</accession>
<dbReference type="KEGG" id="dzi:111308012"/>
<reference evidence="4" key="1">
    <citation type="submission" date="2025-08" db="UniProtKB">
        <authorList>
            <consortium name="RefSeq"/>
        </authorList>
    </citation>
    <scope>IDENTIFICATION</scope>
    <source>
        <tissue evidence="4">Fruit stalk</tissue>
    </source>
</reference>
<proteinExistence type="predicted"/>
<evidence type="ECO:0000313" key="4">
    <source>
        <dbReference type="RefSeq" id="XP_022762114.1"/>
    </source>
</evidence>
<feature type="domain" description="F-box" evidence="1">
    <location>
        <begin position="59"/>
        <end position="94"/>
    </location>
</feature>
<dbReference type="InterPro" id="IPR036047">
    <property type="entry name" value="F-box-like_dom_sf"/>
</dbReference>
<organism evidence="3 4">
    <name type="scientific">Durio zibethinus</name>
    <name type="common">Durian</name>
    <dbReference type="NCBI Taxonomy" id="66656"/>
    <lineage>
        <taxon>Eukaryota</taxon>
        <taxon>Viridiplantae</taxon>
        <taxon>Streptophyta</taxon>
        <taxon>Embryophyta</taxon>
        <taxon>Tracheophyta</taxon>
        <taxon>Spermatophyta</taxon>
        <taxon>Magnoliopsida</taxon>
        <taxon>eudicotyledons</taxon>
        <taxon>Gunneridae</taxon>
        <taxon>Pentapetalae</taxon>
        <taxon>rosids</taxon>
        <taxon>malvids</taxon>
        <taxon>Malvales</taxon>
        <taxon>Malvaceae</taxon>
        <taxon>Helicteroideae</taxon>
        <taxon>Durio</taxon>
    </lineage>
</organism>
<feature type="domain" description="F-box/LRR-repeat protein 15/At3g58940/PEG3-like LRR" evidence="2">
    <location>
        <begin position="156"/>
        <end position="287"/>
    </location>
</feature>
<evidence type="ECO:0000259" key="2">
    <source>
        <dbReference type="Pfam" id="PF24758"/>
    </source>
</evidence>
<dbReference type="InterPro" id="IPR032675">
    <property type="entry name" value="LRR_dom_sf"/>
</dbReference>
<dbReference type="InterPro" id="IPR050232">
    <property type="entry name" value="FBL13/AtMIF1-like"/>
</dbReference>
<dbReference type="PANTHER" id="PTHR31900">
    <property type="entry name" value="F-BOX/RNI SUPERFAMILY PROTEIN-RELATED"/>
    <property type="match status" value="1"/>
</dbReference>
<dbReference type="GeneID" id="111308012"/>
<dbReference type="SUPFAM" id="SSF52047">
    <property type="entry name" value="RNI-like"/>
    <property type="match status" value="1"/>
</dbReference>
<dbReference type="InterPro" id="IPR055411">
    <property type="entry name" value="LRR_FXL15/At3g58940/PEG3-like"/>
</dbReference>
<keyword evidence="3" id="KW-1185">Reference proteome</keyword>
<dbReference type="PANTHER" id="PTHR31900:SF27">
    <property type="entry name" value="FBD DOMAIN-CONTAINING PROTEIN"/>
    <property type="match status" value="1"/>
</dbReference>
<dbReference type="AlphaFoldDB" id="A0A6P6AB33"/>
<protein>
    <submittedName>
        <fullName evidence="4">Uncharacterized protein LOC111308012</fullName>
    </submittedName>
</protein>
<evidence type="ECO:0000313" key="3">
    <source>
        <dbReference type="Proteomes" id="UP000515121"/>
    </source>
</evidence>
<dbReference type="OrthoDB" id="594804at2759"/>
<dbReference type="InterPro" id="IPR001810">
    <property type="entry name" value="F-box_dom"/>
</dbReference>
<dbReference type="SUPFAM" id="SSF81383">
    <property type="entry name" value="F-box domain"/>
    <property type="match status" value="1"/>
</dbReference>
<sequence>MQTTVRAFRWNQNLLDGYTSLNIEVLTSASIFSISRDHCISPIESMQEFAGMDDRFSALSQQLAFHILSFLNIENLGQLMLVSRRCKSLCVSVPCLTVDNRNYTHNLISRQRFNQFVDKFFVLRSNSGTKTPHFTLVWSFQGSRCDQKKKRKKIVSLRGVERLSISLVPQEGSPNYFPRFVLCSKSLKDLKFCSNNCVLKFTRSFSLRFPSGLESLTLQYARIPDKFFSDAISELYSLKSLYLYECVGLKGIYIRSASLKQLKIINEKPVELCHLDVIASELEKIFVTWYPADFSRTSFQITCSGLQDFVWYGYPVNFYHSEGNWSDLQCAALYLTLPPGSEVGSFSRHDVQYVLPRLERSAKFLRLHAKTIEILFKLGHLTTQLDAVRNLAIDYCFLSDDQVPIIASFLKTISCLETFYLTSSPTVVQSCFKDGKLKAAMSPEGFGFSVEYWETQELRFIDELRKATVEVHREEGNDMELVKYLLKHARGLEYLTIVCEPSLASSIPRRLSSYTKVSTKFNFCLRPQTDACN</sequence>
<dbReference type="Pfam" id="PF24758">
    <property type="entry name" value="LRR_At5g56370"/>
    <property type="match status" value="1"/>
</dbReference>
<dbReference type="RefSeq" id="XP_022762114.1">
    <property type="nucleotide sequence ID" value="XM_022906379.1"/>
</dbReference>
<dbReference type="Pfam" id="PF00646">
    <property type="entry name" value="F-box"/>
    <property type="match status" value="1"/>
</dbReference>
<dbReference type="Proteomes" id="UP000515121">
    <property type="component" value="Unplaced"/>
</dbReference>